<dbReference type="InterPro" id="IPR000198">
    <property type="entry name" value="RhoGAP_dom"/>
</dbReference>
<dbReference type="EMBL" id="SPRH01000043">
    <property type="protein sequence ID" value="TIB97864.1"/>
    <property type="molecule type" value="Genomic_DNA"/>
</dbReference>
<proteinExistence type="predicted"/>
<evidence type="ECO:0000313" key="3">
    <source>
        <dbReference type="EMBL" id="TIB97864.1"/>
    </source>
</evidence>
<gene>
    <name evidence="3" type="ORF">E3Q17_03221</name>
</gene>
<dbReference type="PANTHER" id="PTHR12783">
    <property type="entry name" value="RALA BINDING PROTEIN 1 RALBP1"/>
    <property type="match status" value="1"/>
</dbReference>
<dbReference type="Pfam" id="PF00620">
    <property type="entry name" value="RhoGAP"/>
    <property type="match status" value="1"/>
</dbReference>
<feature type="domain" description="Rho-GAP" evidence="2">
    <location>
        <begin position="271"/>
        <end position="491"/>
    </location>
</feature>
<feature type="compositionally biased region" description="Polar residues" evidence="1">
    <location>
        <begin position="492"/>
        <end position="502"/>
    </location>
</feature>
<protein>
    <submittedName>
        <fullName evidence="3">Rho GTPase activation protein</fullName>
    </submittedName>
</protein>
<reference evidence="3 4" key="1">
    <citation type="submission" date="2019-03" db="EMBL/GenBank/DDBJ databases">
        <title>Sequencing 25 genomes of Wallemia mellicola.</title>
        <authorList>
            <person name="Gostincar C."/>
        </authorList>
    </citation>
    <scope>NUCLEOTIDE SEQUENCE [LARGE SCALE GENOMIC DNA]</scope>
    <source>
        <strain evidence="3 4">EXF-1262</strain>
    </source>
</reference>
<dbReference type="SUPFAM" id="SSF48350">
    <property type="entry name" value="GTPase activation domain, GAP"/>
    <property type="match status" value="1"/>
</dbReference>
<feature type="compositionally biased region" description="Polar residues" evidence="1">
    <location>
        <begin position="136"/>
        <end position="147"/>
    </location>
</feature>
<organism evidence="3 4">
    <name type="scientific">Wallemia mellicola</name>
    <dbReference type="NCBI Taxonomy" id="1708541"/>
    <lineage>
        <taxon>Eukaryota</taxon>
        <taxon>Fungi</taxon>
        <taxon>Dikarya</taxon>
        <taxon>Basidiomycota</taxon>
        <taxon>Wallemiomycotina</taxon>
        <taxon>Wallemiomycetes</taxon>
        <taxon>Wallemiales</taxon>
        <taxon>Wallemiaceae</taxon>
        <taxon>Wallemia</taxon>
    </lineage>
</organism>
<evidence type="ECO:0000256" key="1">
    <source>
        <dbReference type="SAM" id="MobiDB-lite"/>
    </source>
</evidence>
<feature type="region of interest" description="Disordered" evidence="1">
    <location>
        <begin position="491"/>
        <end position="514"/>
    </location>
</feature>
<dbReference type="InterPro" id="IPR039767">
    <property type="entry name" value="RALBP1"/>
</dbReference>
<dbReference type="InterPro" id="IPR008936">
    <property type="entry name" value="Rho_GTPase_activation_prot"/>
</dbReference>
<feature type="region of interest" description="Disordered" evidence="1">
    <location>
        <begin position="180"/>
        <end position="214"/>
    </location>
</feature>
<dbReference type="Gene3D" id="1.10.555.10">
    <property type="entry name" value="Rho GTPase activation protein"/>
    <property type="match status" value="1"/>
</dbReference>
<sequence length="514" mass="58017">MQITKKDEYLEPSSPTISPALIYFIQNSQQSSTDEQSQKVARSTPTISSPKFESTTEELNKRPLSVMFNNVGGTSGQTYQPDDDNDRKSNRSSSTTITNGKRNSQRRRTKPSLQIFNSPSNPPSRPPSMSISTSNIPQAATSSYSPSLKSVNHYRNISTDYLSNKIQGWMPNFSNSLSTPQISSESSSFDNGYKDISNTTTKDKDKDKDKDSKRGMLGKAFSSLHFNDISKVNHQTSISNFRTRVGKSNQKLVFGVNLQQSSYYTKIDKSTSLWKIPIEAKDHLPCLIIRCFEYLIQWAIVEEGIFRISGKSSQILQLKNEFDSGSDINLRDIHPSVLDPHAVASIFKAYLRELPHNILSNETIPQFNDFMQITYKVNAVTSDDAPAAAFKCNYNQTEGKDFNQLDLKLLKDILNDLPCSNYWLLRLTMKILKLTADNSDINKMTLSNLILVICPSVNLSAQFVKVLVTHFDVLFGSDDVEDSEEEELGYLRSNTPSQQTKSTHNKFRLLKRKK</sequence>
<feature type="compositionally biased region" description="Polar residues" evidence="1">
    <location>
        <begin position="67"/>
        <end position="80"/>
    </location>
</feature>
<feature type="compositionally biased region" description="Polar residues" evidence="1">
    <location>
        <begin position="180"/>
        <end position="190"/>
    </location>
</feature>
<dbReference type="GO" id="GO:0007264">
    <property type="term" value="P:small GTPase-mediated signal transduction"/>
    <property type="evidence" value="ECO:0007669"/>
    <property type="project" value="InterPro"/>
</dbReference>
<dbReference type="SMART" id="SM00324">
    <property type="entry name" value="RhoGAP"/>
    <property type="match status" value="1"/>
</dbReference>
<dbReference type="AlphaFoldDB" id="A0A4T0NL41"/>
<comment type="caution">
    <text evidence="3">The sequence shown here is derived from an EMBL/GenBank/DDBJ whole genome shotgun (WGS) entry which is preliminary data.</text>
</comment>
<evidence type="ECO:0000259" key="2">
    <source>
        <dbReference type="PROSITE" id="PS50238"/>
    </source>
</evidence>
<accession>A0A4T0NL41</accession>
<evidence type="ECO:0000313" key="4">
    <source>
        <dbReference type="Proteomes" id="UP000307169"/>
    </source>
</evidence>
<dbReference type="PROSITE" id="PS50238">
    <property type="entry name" value="RHOGAP"/>
    <property type="match status" value="1"/>
</dbReference>
<feature type="compositionally biased region" description="Basic and acidic residues" evidence="1">
    <location>
        <begin position="201"/>
        <end position="214"/>
    </location>
</feature>
<feature type="region of interest" description="Disordered" evidence="1">
    <location>
        <begin position="28"/>
        <end position="147"/>
    </location>
</feature>
<dbReference type="GO" id="GO:0005096">
    <property type="term" value="F:GTPase activator activity"/>
    <property type="evidence" value="ECO:0007669"/>
    <property type="project" value="InterPro"/>
</dbReference>
<feature type="compositionally biased region" description="Basic residues" evidence="1">
    <location>
        <begin position="503"/>
        <end position="514"/>
    </location>
</feature>
<dbReference type="Proteomes" id="UP000307169">
    <property type="component" value="Unassembled WGS sequence"/>
</dbReference>
<dbReference type="GO" id="GO:0031267">
    <property type="term" value="F:small GTPase binding"/>
    <property type="evidence" value="ECO:0007669"/>
    <property type="project" value="InterPro"/>
</dbReference>
<feature type="compositionally biased region" description="Polar residues" evidence="1">
    <location>
        <begin position="28"/>
        <end position="53"/>
    </location>
</feature>
<dbReference type="PANTHER" id="PTHR12783:SF5">
    <property type="entry name" value="RALA-BINDING PROTEIN 1"/>
    <property type="match status" value="1"/>
</dbReference>
<name>A0A4T0NL41_9BASI</name>